<gene>
    <name evidence="4" type="ORF">ACFQRI_12920</name>
</gene>
<protein>
    <submittedName>
        <fullName evidence="4">TlpA family protein disulfide reductase</fullName>
    </submittedName>
</protein>
<dbReference type="PANTHER" id="PTHR42852">
    <property type="entry name" value="THIOL:DISULFIDE INTERCHANGE PROTEIN DSBE"/>
    <property type="match status" value="1"/>
</dbReference>
<dbReference type="SUPFAM" id="SSF52833">
    <property type="entry name" value="Thioredoxin-like"/>
    <property type="match status" value="1"/>
</dbReference>
<keyword evidence="5" id="KW-1185">Reference proteome</keyword>
<dbReference type="InterPro" id="IPR050553">
    <property type="entry name" value="Thioredoxin_ResA/DsbE_sf"/>
</dbReference>
<feature type="compositionally biased region" description="Low complexity" evidence="1">
    <location>
        <begin position="39"/>
        <end position="60"/>
    </location>
</feature>
<accession>A0ABW2LKW5</accession>
<dbReference type="RefSeq" id="WP_380668086.1">
    <property type="nucleotide sequence ID" value="NZ_JBHTCJ010000006.1"/>
</dbReference>
<dbReference type="InterPro" id="IPR013766">
    <property type="entry name" value="Thioredoxin_domain"/>
</dbReference>
<name>A0ABW2LKW5_9PSEU</name>
<evidence type="ECO:0000256" key="1">
    <source>
        <dbReference type="SAM" id="MobiDB-lite"/>
    </source>
</evidence>
<dbReference type="PROSITE" id="PS00194">
    <property type="entry name" value="THIOREDOXIN_1"/>
    <property type="match status" value="1"/>
</dbReference>
<evidence type="ECO:0000313" key="4">
    <source>
        <dbReference type="EMBL" id="MFC7342308.1"/>
    </source>
</evidence>
<dbReference type="InterPro" id="IPR000866">
    <property type="entry name" value="AhpC/TSA"/>
</dbReference>
<dbReference type="Gene3D" id="3.40.30.10">
    <property type="entry name" value="Glutaredoxin"/>
    <property type="match status" value="1"/>
</dbReference>
<dbReference type="InterPro" id="IPR017937">
    <property type="entry name" value="Thioredoxin_CS"/>
</dbReference>
<comment type="caution">
    <text evidence="4">The sequence shown here is derived from an EMBL/GenBank/DDBJ whole genome shotgun (WGS) entry which is preliminary data.</text>
</comment>
<dbReference type="PANTHER" id="PTHR42852:SF13">
    <property type="entry name" value="PROTEIN DIPZ"/>
    <property type="match status" value="1"/>
</dbReference>
<dbReference type="Pfam" id="PF00578">
    <property type="entry name" value="AhpC-TSA"/>
    <property type="match status" value="1"/>
</dbReference>
<dbReference type="PROSITE" id="PS51352">
    <property type="entry name" value="THIOREDOXIN_2"/>
    <property type="match status" value="1"/>
</dbReference>
<proteinExistence type="predicted"/>
<dbReference type="CDD" id="cd02966">
    <property type="entry name" value="TlpA_like_family"/>
    <property type="match status" value="1"/>
</dbReference>
<feature type="domain" description="Thioredoxin" evidence="3">
    <location>
        <begin position="66"/>
        <end position="209"/>
    </location>
</feature>
<organism evidence="4 5">
    <name type="scientific">Saccharopolyspora griseoalba</name>
    <dbReference type="NCBI Taxonomy" id="1431848"/>
    <lineage>
        <taxon>Bacteria</taxon>
        <taxon>Bacillati</taxon>
        <taxon>Actinomycetota</taxon>
        <taxon>Actinomycetes</taxon>
        <taxon>Pseudonocardiales</taxon>
        <taxon>Pseudonocardiaceae</taxon>
        <taxon>Saccharopolyspora</taxon>
    </lineage>
</organism>
<evidence type="ECO:0000313" key="5">
    <source>
        <dbReference type="Proteomes" id="UP001596504"/>
    </source>
</evidence>
<dbReference type="EMBL" id="JBHTCJ010000006">
    <property type="protein sequence ID" value="MFC7342308.1"/>
    <property type="molecule type" value="Genomic_DNA"/>
</dbReference>
<evidence type="ECO:0000259" key="3">
    <source>
        <dbReference type="PROSITE" id="PS51352"/>
    </source>
</evidence>
<reference evidence="5" key="1">
    <citation type="journal article" date="2019" name="Int. J. Syst. Evol. Microbiol.">
        <title>The Global Catalogue of Microorganisms (GCM) 10K type strain sequencing project: providing services to taxonomists for standard genome sequencing and annotation.</title>
        <authorList>
            <consortium name="The Broad Institute Genomics Platform"/>
            <consortium name="The Broad Institute Genome Sequencing Center for Infectious Disease"/>
            <person name="Wu L."/>
            <person name="Ma J."/>
        </authorList>
    </citation>
    <scope>NUCLEOTIDE SEQUENCE [LARGE SCALE GENOMIC DNA]</scope>
    <source>
        <strain evidence="5">WLHS5</strain>
    </source>
</reference>
<dbReference type="Proteomes" id="UP001596504">
    <property type="component" value="Unassembled WGS sequence"/>
</dbReference>
<evidence type="ECO:0000256" key="2">
    <source>
        <dbReference type="SAM" id="Phobius"/>
    </source>
</evidence>
<keyword evidence="2" id="KW-0472">Membrane</keyword>
<feature type="transmembrane region" description="Helical" evidence="2">
    <location>
        <begin position="12"/>
        <end position="29"/>
    </location>
</feature>
<dbReference type="InterPro" id="IPR036249">
    <property type="entry name" value="Thioredoxin-like_sf"/>
</dbReference>
<keyword evidence="2" id="KW-1133">Transmembrane helix</keyword>
<feature type="region of interest" description="Disordered" evidence="1">
    <location>
        <begin position="33"/>
        <end position="65"/>
    </location>
</feature>
<sequence length="211" mass="21845">MSVRDFRREIQWTVVVVVLAVLAAIALWPRDGSGGGDPGSAAAPAPAAQPVDPQQRAAADLEACPTGSGGPAELAGITATCLADGAPVQLGGALAGEPTLINFWATWCPPCRAEMPALEAYSKQPGAIRVLGVQVESGQADGLELLRQLGVHYPNVHDGDNRVRAAVRAPKTLPVSYVVTASGEVRRIDPPVAFESAQQVRDAVERTLGAG</sequence>
<keyword evidence="2" id="KW-0812">Transmembrane</keyword>